<keyword evidence="4" id="KW-1185">Reference proteome</keyword>
<dbReference type="EMBL" id="AP025017">
    <property type="protein sequence ID" value="BDA65555.1"/>
    <property type="molecule type" value="Genomic_DNA"/>
</dbReference>
<feature type="transmembrane region" description="Helical" evidence="2">
    <location>
        <begin position="223"/>
        <end position="242"/>
    </location>
</feature>
<organism evidence="3 4">
    <name type="scientific">Actinomyces capricornis</name>
    <dbReference type="NCBI Taxonomy" id="2755559"/>
    <lineage>
        <taxon>Bacteria</taxon>
        <taxon>Bacillati</taxon>
        <taxon>Actinomycetota</taxon>
        <taxon>Actinomycetes</taxon>
        <taxon>Actinomycetales</taxon>
        <taxon>Actinomycetaceae</taxon>
        <taxon>Actinomyces</taxon>
    </lineage>
</organism>
<name>A0ABM7UES5_9ACTO</name>
<evidence type="ECO:0000313" key="4">
    <source>
        <dbReference type="Proteomes" id="UP000824496"/>
    </source>
</evidence>
<reference evidence="3 4" key="1">
    <citation type="submission" date="2021-08" db="EMBL/GenBank/DDBJ databases">
        <title>Whole genome sequence of novel Actinomyces species strain MAS-1.</title>
        <authorList>
            <person name="Saito M."/>
            <person name="Kuwahara N."/>
            <person name="Takizawa T."/>
            <person name="Gotouda H."/>
            <person name="Ochiai T."/>
        </authorList>
    </citation>
    <scope>NUCLEOTIDE SEQUENCE [LARGE SCALE GENOMIC DNA]</scope>
    <source>
        <strain evidence="3 4">MAS-1</strain>
    </source>
</reference>
<evidence type="ECO:0000256" key="2">
    <source>
        <dbReference type="SAM" id="Phobius"/>
    </source>
</evidence>
<feature type="transmembrane region" description="Helical" evidence="2">
    <location>
        <begin position="258"/>
        <end position="284"/>
    </location>
</feature>
<evidence type="ECO:0000256" key="1">
    <source>
        <dbReference type="SAM" id="Coils"/>
    </source>
</evidence>
<feature type="coiled-coil region" evidence="1">
    <location>
        <begin position="184"/>
        <end position="222"/>
    </location>
</feature>
<keyword evidence="2" id="KW-0812">Transmembrane</keyword>
<accession>A0ABM7UES5</accession>
<keyword evidence="2" id="KW-1133">Transmembrane helix</keyword>
<evidence type="ECO:0000313" key="3">
    <source>
        <dbReference type="EMBL" id="BDA65555.1"/>
    </source>
</evidence>
<protein>
    <recommendedName>
        <fullName evidence="5">CorA-like Mg2+ transporter protein</fullName>
    </recommendedName>
</protein>
<sequence>MRNKITGSYRPGGRLGRQHCAVLGWQMAWMPLSTSPEFGDYVAEEVMASTHMLSQSWSMTIHEHAVAYIQRQDDGWEGKARLHAFSTHLDVYLLILLARVRVKALSRRLGEVASELRDLVPSGDDDSLPHAVPDLDQAIDQAIALDSEAVVFLAGEWWTDVTDNQQCDRILGWMQQAGSLERSVQQVIDQVHQVRESVQNLLERQEQRIEAERQRSTSVIERALAVLTVVGIPLTLLLEIWINGESLLNLRLTGAASWAWFAGGLVVVVLGSLALGQLLTLVLFKESLRSLLRRSESVGRSRDRRTDADET</sequence>
<gene>
    <name evidence="3" type="ORF">MANAM107_23890</name>
</gene>
<evidence type="ECO:0008006" key="5">
    <source>
        <dbReference type="Google" id="ProtNLM"/>
    </source>
</evidence>
<proteinExistence type="predicted"/>
<keyword evidence="2" id="KW-0472">Membrane</keyword>
<keyword evidence="1" id="KW-0175">Coiled coil</keyword>
<dbReference type="Proteomes" id="UP000824496">
    <property type="component" value="Chromosome"/>
</dbReference>